<proteinExistence type="predicted"/>
<reference evidence="1" key="1">
    <citation type="submission" date="2020-05" db="EMBL/GenBank/DDBJ databases">
        <authorList>
            <person name="Chiriac C."/>
            <person name="Salcher M."/>
            <person name="Ghai R."/>
            <person name="Kavagutti S V."/>
        </authorList>
    </citation>
    <scope>NUCLEOTIDE SEQUENCE</scope>
</reference>
<dbReference type="EMBL" id="CAFBLC010000001">
    <property type="protein sequence ID" value="CAB4853795.1"/>
    <property type="molecule type" value="Genomic_DNA"/>
</dbReference>
<dbReference type="AlphaFoldDB" id="A0A6J6P5B4"/>
<evidence type="ECO:0000313" key="1">
    <source>
        <dbReference type="EMBL" id="CAB4694511.1"/>
    </source>
</evidence>
<evidence type="ECO:0000313" key="2">
    <source>
        <dbReference type="EMBL" id="CAB4853795.1"/>
    </source>
</evidence>
<sequence length="177" mass="19995">MPRIYRPFTEHTSEQMWAKLSLLNSGRISRNGFELSLHMRLFLLGLGRVSNKGHAPFNKGEIQELLQRPDGSVFVAKHIRNQILLLVRVGLLAAPSNIRCLLYPKELIVLTTEKKNVELCPEHGTHNSWSSLNNDWAPDYLPEVPKLEPVVPQVTVEDDISDWFSDFSSVGDGTYGS</sequence>
<gene>
    <name evidence="1" type="ORF">UFOPK2627_00101</name>
    <name evidence="2" type="ORF">UFOPK3288_00002</name>
</gene>
<dbReference type="EMBL" id="CAEZYA010000002">
    <property type="protein sequence ID" value="CAB4694511.1"/>
    <property type="molecule type" value="Genomic_DNA"/>
</dbReference>
<name>A0A6J6P5B4_9ZZZZ</name>
<accession>A0A6J6P5B4</accession>
<organism evidence="1">
    <name type="scientific">freshwater metagenome</name>
    <dbReference type="NCBI Taxonomy" id="449393"/>
    <lineage>
        <taxon>unclassified sequences</taxon>
        <taxon>metagenomes</taxon>
        <taxon>ecological metagenomes</taxon>
    </lineage>
</organism>
<protein>
    <submittedName>
        <fullName evidence="1">Unannotated protein</fullName>
    </submittedName>
</protein>